<sequence length="201" mass="22418">MFPPIKSANSGANAASTNPTTGPTYNNYHQSPGMQNNNYSTGTQHNYNEKGQNISHGSGNINVNNQYGPLKPMSVLDTVKAVPMNKEAALKDLKEVEKRLKANDFLDWKGDKAQKLLDQFHRASEVATSPTREKILKKMNEFSKRSNKLPSCLWIQDRVKKLDSHALDETGAYAAVWRGDNIDTGIIYCLSTPLEVEEYIS</sequence>
<feature type="compositionally biased region" description="Low complexity" evidence="1">
    <location>
        <begin position="7"/>
        <end position="28"/>
    </location>
</feature>
<dbReference type="Proteomes" id="UP001465976">
    <property type="component" value="Unassembled WGS sequence"/>
</dbReference>
<proteinExistence type="predicted"/>
<organism evidence="2 3">
    <name type="scientific">Marasmius crinis-equi</name>
    <dbReference type="NCBI Taxonomy" id="585013"/>
    <lineage>
        <taxon>Eukaryota</taxon>
        <taxon>Fungi</taxon>
        <taxon>Dikarya</taxon>
        <taxon>Basidiomycota</taxon>
        <taxon>Agaricomycotina</taxon>
        <taxon>Agaricomycetes</taxon>
        <taxon>Agaricomycetidae</taxon>
        <taxon>Agaricales</taxon>
        <taxon>Marasmiineae</taxon>
        <taxon>Marasmiaceae</taxon>
        <taxon>Marasmius</taxon>
    </lineage>
</organism>
<feature type="region of interest" description="Disordered" evidence="1">
    <location>
        <begin position="1"/>
        <end position="60"/>
    </location>
</feature>
<feature type="compositionally biased region" description="Polar residues" evidence="1">
    <location>
        <begin position="29"/>
        <end position="60"/>
    </location>
</feature>
<gene>
    <name evidence="2" type="ORF">V5O48_018598</name>
</gene>
<evidence type="ECO:0000313" key="3">
    <source>
        <dbReference type="Proteomes" id="UP001465976"/>
    </source>
</evidence>
<reference evidence="2 3" key="1">
    <citation type="submission" date="2024-02" db="EMBL/GenBank/DDBJ databases">
        <title>A draft genome for the cacao thread blight pathogen Marasmius crinis-equi.</title>
        <authorList>
            <person name="Cohen S.P."/>
            <person name="Baruah I.K."/>
            <person name="Amoako-Attah I."/>
            <person name="Bukari Y."/>
            <person name="Meinhardt L.W."/>
            <person name="Bailey B.A."/>
        </authorList>
    </citation>
    <scope>NUCLEOTIDE SEQUENCE [LARGE SCALE GENOMIC DNA]</scope>
    <source>
        <strain evidence="2 3">GH-76</strain>
    </source>
</reference>
<evidence type="ECO:0000256" key="1">
    <source>
        <dbReference type="SAM" id="MobiDB-lite"/>
    </source>
</evidence>
<name>A0ABR3EKQ7_9AGAR</name>
<accession>A0ABR3EKQ7</accession>
<evidence type="ECO:0000313" key="2">
    <source>
        <dbReference type="EMBL" id="KAL0563469.1"/>
    </source>
</evidence>
<keyword evidence="3" id="KW-1185">Reference proteome</keyword>
<comment type="caution">
    <text evidence="2">The sequence shown here is derived from an EMBL/GenBank/DDBJ whole genome shotgun (WGS) entry which is preliminary data.</text>
</comment>
<protein>
    <submittedName>
        <fullName evidence="2">Uncharacterized protein</fullName>
    </submittedName>
</protein>
<dbReference type="EMBL" id="JBAHYK010003470">
    <property type="protein sequence ID" value="KAL0563469.1"/>
    <property type="molecule type" value="Genomic_DNA"/>
</dbReference>